<dbReference type="Proteomes" id="UP000562027">
    <property type="component" value="Unassembled WGS sequence"/>
</dbReference>
<accession>A0A840L797</accession>
<evidence type="ECO:0000256" key="1">
    <source>
        <dbReference type="SAM" id="SignalP"/>
    </source>
</evidence>
<sequence>MNMKSKYRIAAAPVGLLVLAALALPLRSQAEEQPIQLNPVSIQGVSGTILASLEKLNKGRQAFERSARRTDAMSLRWQIRHRTGDAKAAGQTRLQLQTEAADFALPLADDGTFVLPAEVSGVTSGQILASHKQLLIRPLVETQGSSPEQRYLGDLRLECEVFWAMEKDEVPALMRMAFSMAGGACNSGRIEMPSLSPFLLEAATLTYEGRELPLRLGKTLRDYRAPLHDSAWPDRALVRLVPKPAKAESGAQ</sequence>
<keyword evidence="3" id="KW-1185">Reference proteome</keyword>
<name>A0A840L797_9BURK</name>
<comment type="caution">
    <text evidence="2">The sequence shown here is derived from an EMBL/GenBank/DDBJ whole genome shotgun (WGS) entry which is preliminary data.</text>
</comment>
<feature type="chain" id="PRO_5032662496" description="Outer membrane lipoprotein-sorting protein" evidence="1">
    <location>
        <begin position="31"/>
        <end position="252"/>
    </location>
</feature>
<proteinExistence type="predicted"/>
<keyword evidence="1" id="KW-0732">Signal</keyword>
<organism evidence="2 3">
    <name type="scientific">Roseateles oligotrophus</name>
    <dbReference type="NCBI Taxonomy" id="1769250"/>
    <lineage>
        <taxon>Bacteria</taxon>
        <taxon>Pseudomonadati</taxon>
        <taxon>Pseudomonadota</taxon>
        <taxon>Betaproteobacteria</taxon>
        <taxon>Burkholderiales</taxon>
        <taxon>Sphaerotilaceae</taxon>
        <taxon>Roseateles</taxon>
    </lineage>
</organism>
<gene>
    <name evidence="2" type="ORF">HNP55_001077</name>
</gene>
<evidence type="ECO:0008006" key="4">
    <source>
        <dbReference type="Google" id="ProtNLM"/>
    </source>
</evidence>
<reference evidence="2 3" key="1">
    <citation type="submission" date="2020-08" db="EMBL/GenBank/DDBJ databases">
        <title>Functional genomics of gut bacteria from endangered species of beetles.</title>
        <authorList>
            <person name="Carlos-Shanley C."/>
        </authorList>
    </citation>
    <scope>NUCLEOTIDE SEQUENCE [LARGE SCALE GENOMIC DNA]</scope>
    <source>
        <strain evidence="2 3">S00239</strain>
    </source>
</reference>
<protein>
    <recommendedName>
        <fullName evidence="4">Outer membrane lipoprotein-sorting protein</fullName>
    </recommendedName>
</protein>
<dbReference type="RefSeq" id="WP_184296979.1">
    <property type="nucleotide sequence ID" value="NZ_JACHLP010000002.1"/>
</dbReference>
<evidence type="ECO:0000313" key="3">
    <source>
        <dbReference type="Proteomes" id="UP000562027"/>
    </source>
</evidence>
<dbReference type="AlphaFoldDB" id="A0A840L797"/>
<dbReference type="EMBL" id="JACHLP010000002">
    <property type="protein sequence ID" value="MBB4842562.1"/>
    <property type="molecule type" value="Genomic_DNA"/>
</dbReference>
<evidence type="ECO:0000313" key="2">
    <source>
        <dbReference type="EMBL" id="MBB4842562.1"/>
    </source>
</evidence>
<feature type="signal peptide" evidence="1">
    <location>
        <begin position="1"/>
        <end position="30"/>
    </location>
</feature>